<organism evidence="1 2">
    <name type="scientific">Lactococcus phage AM6</name>
    <dbReference type="NCBI Taxonomy" id="1965474"/>
    <lineage>
        <taxon>Viruses</taxon>
        <taxon>Duplodnaviria</taxon>
        <taxon>Heunggongvirae</taxon>
        <taxon>Uroviricota</taxon>
        <taxon>Caudoviricetes</taxon>
        <taxon>Teubervirus</taxon>
        <taxon>Teubervirus AM6</taxon>
    </lineage>
</organism>
<reference evidence="1 2" key="1">
    <citation type="journal article" date="2017" name="Viruses">
        <title>Phage Biodiversity in Artisanal Cheese Wheys Reflects the Complexity of the Fermentation Process.</title>
        <authorList>
            <person name="Mahony J."/>
            <person name="Moscarelli A."/>
            <person name="Kelleher P."/>
            <person name="Lugli G.A."/>
            <person name="Ventura M."/>
            <person name="Settanni L."/>
            <person name="van Sinderen D."/>
        </authorList>
    </citation>
    <scope>NUCLEOTIDE SEQUENCE [LARGE SCALE GENOMIC DNA]</scope>
</reference>
<dbReference type="Proteomes" id="UP000223464">
    <property type="component" value="Segment"/>
</dbReference>
<dbReference type="EMBL" id="KY554766">
    <property type="protein sequence ID" value="ARM65971.1"/>
    <property type="molecule type" value="Genomic_DNA"/>
</dbReference>
<evidence type="ECO:0000313" key="2">
    <source>
        <dbReference type="Proteomes" id="UP000223464"/>
    </source>
</evidence>
<evidence type="ECO:0000313" key="1">
    <source>
        <dbReference type="EMBL" id="ARM65971.1"/>
    </source>
</evidence>
<sequence>MVINANEARAKYDSYKIAAEQYINSVIEPQINQAALNTKFIALEIVDAWYEGHYFKDYDNKEDLNKLLVYKEICNILEEAGYKLTTEVITAGNDYRDGYGYLTIDWS</sequence>
<protein>
    <submittedName>
        <fullName evidence="1">Uncharacterized protein</fullName>
    </submittedName>
</protein>
<proteinExistence type="predicted"/>
<name>A0A1W6JIB9_9CAUD</name>
<gene>
    <name evidence="1" type="ORF">AM6_024</name>
</gene>
<keyword evidence="2" id="KW-1185">Reference proteome</keyword>
<accession>A0A1W6JIB9</accession>